<evidence type="ECO:0000313" key="3">
    <source>
        <dbReference type="EMBL" id="VXA56975.1"/>
    </source>
</evidence>
<dbReference type="Proteomes" id="UP000430404">
    <property type="component" value="Unassembled WGS sequence"/>
</dbReference>
<evidence type="ECO:0000313" key="4">
    <source>
        <dbReference type="Proteomes" id="UP000430404"/>
    </source>
</evidence>
<feature type="coiled-coil region" evidence="1">
    <location>
        <begin position="31"/>
        <end position="81"/>
    </location>
</feature>
<feature type="region of interest" description="Disordered" evidence="2">
    <location>
        <begin position="1"/>
        <end position="24"/>
    </location>
</feature>
<dbReference type="RefSeq" id="WP_159725556.1">
    <property type="nucleotide sequence ID" value="NZ_LR732744.1"/>
</dbReference>
<feature type="compositionally biased region" description="Polar residues" evidence="2">
    <location>
        <begin position="13"/>
        <end position="24"/>
    </location>
</feature>
<keyword evidence="1" id="KW-0175">Coiled coil</keyword>
<feature type="coiled-coil region" evidence="1">
    <location>
        <begin position="151"/>
        <end position="208"/>
    </location>
</feature>
<gene>
    <name evidence="3" type="ORF">ACI8B_310003</name>
</gene>
<reference evidence="3 4" key="1">
    <citation type="submission" date="2019-10" db="EMBL/GenBank/DDBJ databases">
        <authorList>
            <person name="Karimi E."/>
        </authorList>
    </citation>
    <scope>NUCLEOTIDE SEQUENCE [LARGE SCALE GENOMIC DNA]</scope>
    <source>
        <strain evidence="3">Acinetobacter sp. 8BE</strain>
    </source>
</reference>
<sequence length="323" mass="37642">MRKTTSSRRQKQIQKTDLTTKENQNAEVVPLNNVSNEKDGLNEELVHESNLNLYKEQVQTLAQIKSEQEEIFNQLKVLQENLATLTTLTQKKIDSDEGLEKVKVEQLSSKIYKYLDERINLNTIYEYIRAEINNAQETIIHKINIVEEKRFGELNQKIDEWKDSLKASQNDELVFRLKSENELILNQLNVVQEEVENLILEKKALKDIKNEVEIYYGAGDRVKEELPYRLGATMISHSHSLNGLLTLPLALITESSNYYRKEKEIQPPIEKYEDVYEAERVKQHLSYKLGSVMLSHSKTLKGWVNMPLAIHKEVKTFRKKQGK</sequence>
<feature type="compositionally biased region" description="Basic residues" evidence="2">
    <location>
        <begin position="1"/>
        <end position="12"/>
    </location>
</feature>
<evidence type="ECO:0000256" key="2">
    <source>
        <dbReference type="SAM" id="MobiDB-lite"/>
    </source>
</evidence>
<dbReference type="AlphaFoldDB" id="A0A653K7U7"/>
<accession>A0A653K7U7</accession>
<organism evidence="3 4">
    <name type="scientific">Acinetobacter proteolyticus</name>
    <dbReference type="NCBI Taxonomy" id="1776741"/>
    <lineage>
        <taxon>Bacteria</taxon>
        <taxon>Pseudomonadati</taxon>
        <taxon>Pseudomonadota</taxon>
        <taxon>Gammaproteobacteria</taxon>
        <taxon>Moraxellales</taxon>
        <taxon>Moraxellaceae</taxon>
        <taxon>Acinetobacter</taxon>
    </lineage>
</organism>
<dbReference type="EMBL" id="CABWKZ010000025">
    <property type="protein sequence ID" value="VXA56975.1"/>
    <property type="molecule type" value="Genomic_DNA"/>
</dbReference>
<proteinExistence type="predicted"/>
<protein>
    <submittedName>
        <fullName evidence="3">Uncharacterized protein</fullName>
    </submittedName>
</protein>
<evidence type="ECO:0000256" key="1">
    <source>
        <dbReference type="SAM" id="Coils"/>
    </source>
</evidence>
<name>A0A653K7U7_9GAMM</name>